<feature type="compositionally biased region" description="Polar residues" evidence="1">
    <location>
        <begin position="82"/>
        <end position="100"/>
    </location>
</feature>
<sequence>MWHYSRVDYLGPHAVCIFCNRLLRSRKGIVIYNGAVEAFAGPNCAKKMLGPPEERLLDVTRLALLVVSDVDPTSPPAPSTHAGLSSDPQLGSVPKTQDQVRSPLPPLDKIVQYLRLRCEFMGEFAHHRSQILTQAFDAYSRTGQLDEADRKRVAGTIRNAGEQNTVFSEANVMRCIGINHWLREALENTQADRREFLTAMLNKLHSQWHLTEAQLAAVNRWGEWLRKKVHSFPHLDTQVFNGVVVPEFMKSKGQRTPKA</sequence>
<evidence type="ECO:0000313" key="2">
    <source>
        <dbReference type="EMBL" id="SBW84283.1"/>
    </source>
</evidence>
<reference evidence="3" key="1">
    <citation type="submission" date="2016-07" db="EMBL/GenBank/DDBJ databases">
        <authorList>
            <person name="Florea S."/>
            <person name="Webb J.S."/>
            <person name="Jaromczyk J."/>
            <person name="Schardl C.L."/>
        </authorList>
    </citation>
    <scope>NUCLEOTIDE SEQUENCE [LARGE SCALE GENOMIC DNA]</scope>
    <source>
        <strain evidence="3">1YdBTEX2</strain>
    </source>
</reference>
<dbReference type="Proteomes" id="UP000245431">
    <property type="component" value="Chromosome PVE_r2"/>
</dbReference>
<gene>
    <name evidence="2" type="ORF">PVE_R2G0254</name>
</gene>
<name>A0A1D3K7G8_PSEVE</name>
<dbReference type="EMBL" id="LT599584">
    <property type="protein sequence ID" value="SBW84283.1"/>
    <property type="molecule type" value="Genomic_DNA"/>
</dbReference>
<organism evidence="2 3">
    <name type="scientific">Pseudomonas veronii 1YdBTEX2</name>
    <dbReference type="NCBI Taxonomy" id="1295141"/>
    <lineage>
        <taxon>Bacteria</taxon>
        <taxon>Pseudomonadati</taxon>
        <taxon>Pseudomonadota</taxon>
        <taxon>Gammaproteobacteria</taxon>
        <taxon>Pseudomonadales</taxon>
        <taxon>Pseudomonadaceae</taxon>
        <taxon>Pseudomonas</taxon>
    </lineage>
</organism>
<evidence type="ECO:0000313" key="3">
    <source>
        <dbReference type="Proteomes" id="UP000245431"/>
    </source>
</evidence>
<feature type="region of interest" description="Disordered" evidence="1">
    <location>
        <begin position="72"/>
        <end position="103"/>
    </location>
</feature>
<accession>A0A1D3K7G8</accession>
<proteinExistence type="predicted"/>
<protein>
    <submittedName>
        <fullName evidence="2">Uncharacterized protein</fullName>
    </submittedName>
</protein>
<dbReference type="AlphaFoldDB" id="A0A1D3K7G8"/>
<evidence type="ECO:0000256" key="1">
    <source>
        <dbReference type="SAM" id="MobiDB-lite"/>
    </source>
</evidence>